<evidence type="ECO:0000313" key="2">
    <source>
        <dbReference type="Proteomes" id="UP000029082"/>
    </source>
</evidence>
<dbReference type="Proteomes" id="UP000029082">
    <property type="component" value="Unassembled WGS sequence"/>
</dbReference>
<dbReference type="EMBL" id="JGZE01000001">
    <property type="protein sequence ID" value="KFI80264.1"/>
    <property type="molecule type" value="Genomic_DNA"/>
</dbReference>
<keyword evidence="2" id="KW-1185">Reference proteome</keyword>
<dbReference type="Pfam" id="PF09355">
    <property type="entry name" value="Phage_Gp19"/>
    <property type="match status" value="1"/>
</dbReference>
<dbReference type="OrthoDB" id="4966962at2"/>
<dbReference type="eggNOG" id="ENOG5033MFW">
    <property type="taxonomic scope" value="Bacteria"/>
</dbReference>
<dbReference type="RefSeq" id="WP_033513456.1">
    <property type="nucleotide sequence ID" value="NZ_JDUO01000015.1"/>
</dbReference>
<sequence>MPDDPLVARYASVADVAAELGEDITTDSARGKQIQRWLNRAERIIRARVTELDDWANADGGYKATVNDVEVSAVERKARNPDGMRSMMTQIDDGNFQQTVDASRSTGEIVILDSEWSLLLRSSSTTAFSVVDKAQPDAFPLPHYPFGY</sequence>
<dbReference type="GeneID" id="93094999"/>
<dbReference type="STRING" id="1437603.GCA_000771525_00470"/>
<gene>
    <name evidence="1" type="ORF">BMON_0136</name>
</gene>
<reference evidence="1 2" key="1">
    <citation type="submission" date="2014-03" db="EMBL/GenBank/DDBJ databases">
        <title>Genomics of Bifidobacteria.</title>
        <authorList>
            <person name="Ventura M."/>
            <person name="Milani C."/>
            <person name="Lugli G.A."/>
        </authorList>
    </citation>
    <scope>NUCLEOTIDE SEQUENCE [LARGE SCALE GENOMIC DNA]</scope>
    <source>
        <strain evidence="1 2">DSM 21395</strain>
    </source>
</reference>
<evidence type="ECO:0000313" key="1">
    <source>
        <dbReference type="EMBL" id="KFI80264.1"/>
    </source>
</evidence>
<organism evidence="1 2">
    <name type="scientific">Bifidobacterium mongoliense DSM 21395</name>
    <dbReference type="NCBI Taxonomy" id="1437603"/>
    <lineage>
        <taxon>Bacteria</taxon>
        <taxon>Bacillati</taxon>
        <taxon>Actinomycetota</taxon>
        <taxon>Actinomycetes</taxon>
        <taxon>Bifidobacteriales</taxon>
        <taxon>Bifidobacteriaceae</taxon>
        <taxon>Bifidobacterium</taxon>
    </lineage>
</organism>
<name>A0A087CAG4_9BIFI</name>
<dbReference type="InterPro" id="IPR018963">
    <property type="entry name" value="Mycophage_D29_Gp19"/>
</dbReference>
<proteinExistence type="predicted"/>
<protein>
    <submittedName>
        <fullName evidence="1">Phage protein Gp19/Gp15/Gp42</fullName>
    </submittedName>
</protein>
<comment type="caution">
    <text evidence="1">The sequence shown here is derived from an EMBL/GenBank/DDBJ whole genome shotgun (WGS) entry which is preliminary data.</text>
</comment>
<accession>A0A087CAG4</accession>
<dbReference type="AlphaFoldDB" id="A0A087CAG4"/>